<accession>U4LUW2</accession>
<dbReference type="AlphaFoldDB" id="U4LUW2"/>
<feature type="transmembrane region" description="Helical" evidence="1">
    <location>
        <begin position="119"/>
        <end position="139"/>
    </location>
</feature>
<keyword evidence="1" id="KW-0472">Membrane</keyword>
<dbReference type="EMBL" id="HF936296">
    <property type="protein sequence ID" value="CCX34062.1"/>
    <property type="molecule type" value="Genomic_DNA"/>
</dbReference>
<evidence type="ECO:0000256" key="1">
    <source>
        <dbReference type="SAM" id="Phobius"/>
    </source>
</evidence>
<feature type="transmembrane region" description="Helical" evidence="1">
    <location>
        <begin position="177"/>
        <end position="199"/>
    </location>
</feature>
<dbReference type="OrthoDB" id="431202at2759"/>
<dbReference type="STRING" id="1076935.U4LUW2"/>
<proteinExistence type="predicted"/>
<gene>
    <name evidence="2" type="ORF">PCON_02540</name>
</gene>
<evidence type="ECO:0000313" key="3">
    <source>
        <dbReference type="Proteomes" id="UP000018144"/>
    </source>
</evidence>
<dbReference type="PANTHER" id="PTHR31735">
    <property type="entry name" value="VACUOLAR MEMBRANE PROTEIN YPL162C"/>
    <property type="match status" value="1"/>
</dbReference>
<protein>
    <submittedName>
        <fullName evidence="2">Similar to Vacuolar membrane protein YPL162C acc. no. Q12042</fullName>
    </submittedName>
</protein>
<dbReference type="PANTHER" id="PTHR31735:SF1">
    <property type="entry name" value="VACUOLAR MEMBRANE PROTEIN YPL162C"/>
    <property type="match status" value="1"/>
</dbReference>
<dbReference type="eggNOG" id="ENOG502S1HE">
    <property type="taxonomic scope" value="Eukaryota"/>
</dbReference>
<feature type="transmembrane region" description="Helical" evidence="1">
    <location>
        <begin position="219"/>
        <end position="238"/>
    </location>
</feature>
<feature type="transmembrane region" description="Helical" evidence="1">
    <location>
        <begin position="22"/>
        <end position="44"/>
    </location>
</feature>
<reference evidence="2 3" key="1">
    <citation type="journal article" date="2013" name="PLoS Genet.">
        <title>The genome and development-dependent transcriptomes of Pyronema confluens: a window into fungal evolution.</title>
        <authorList>
            <person name="Traeger S."/>
            <person name="Altegoer F."/>
            <person name="Freitag M."/>
            <person name="Gabaldon T."/>
            <person name="Kempken F."/>
            <person name="Kumar A."/>
            <person name="Marcet-Houben M."/>
            <person name="Poggeler S."/>
            <person name="Stajich J.E."/>
            <person name="Nowrousian M."/>
        </authorList>
    </citation>
    <scope>NUCLEOTIDE SEQUENCE [LARGE SCALE GENOMIC DNA]</scope>
    <source>
        <strain evidence="3">CBS 100304</strain>
        <tissue evidence="2">Vegetative mycelium</tissue>
    </source>
</reference>
<evidence type="ECO:0000313" key="2">
    <source>
        <dbReference type="EMBL" id="CCX34062.1"/>
    </source>
</evidence>
<dbReference type="Proteomes" id="UP000018144">
    <property type="component" value="Unassembled WGS sequence"/>
</dbReference>
<organism evidence="2 3">
    <name type="scientific">Pyronema omphalodes (strain CBS 100304)</name>
    <name type="common">Pyronema confluens</name>
    <dbReference type="NCBI Taxonomy" id="1076935"/>
    <lineage>
        <taxon>Eukaryota</taxon>
        <taxon>Fungi</taxon>
        <taxon>Dikarya</taxon>
        <taxon>Ascomycota</taxon>
        <taxon>Pezizomycotina</taxon>
        <taxon>Pezizomycetes</taxon>
        <taxon>Pezizales</taxon>
        <taxon>Pyronemataceae</taxon>
        <taxon>Pyronema</taxon>
    </lineage>
</organism>
<dbReference type="InterPro" id="IPR022127">
    <property type="entry name" value="STIMATE/YPL162C"/>
</dbReference>
<dbReference type="Pfam" id="PF12400">
    <property type="entry name" value="STIMATE"/>
    <property type="match status" value="1"/>
</dbReference>
<feature type="transmembrane region" description="Helical" evidence="1">
    <location>
        <begin position="65"/>
        <end position="87"/>
    </location>
</feature>
<keyword evidence="1" id="KW-0812">Transmembrane</keyword>
<dbReference type="OMA" id="LNCFQYF"/>
<sequence length="285" mass="31868">MNTSGAAASIPTGNEDNGRCDLLGPFALVVQGALGAVAFLVLLWKRSRERPQRPFLIWWMDASKQVFGSVLVHMANLLLSMISSGTLTTEPSPTSLVVAAVRRSVDGGDEGYHANPCSFYLLNLGIDTTIGVIFLIYSLKFLNCILELCKLPGFRTGITSGYYGDPPQWGIWAKQSVIYFTGLMMMKFIVFIMFVLFPWLGKVGDFLLAWTEGDRRLQIFFVMFFFPLVMNAFQYWVIDSYIKHPNPYQNLRGEAVPDGPPLLPYNVDESDSEDEAAVHLAQQNK</sequence>
<keyword evidence="3" id="KW-1185">Reference proteome</keyword>
<name>U4LUW2_PYROM</name>
<keyword evidence="1" id="KW-1133">Transmembrane helix</keyword>
<dbReference type="GO" id="GO:0016020">
    <property type="term" value="C:membrane"/>
    <property type="evidence" value="ECO:0007669"/>
    <property type="project" value="TreeGrafter"/>
</dbReference>